<keyword evidence="2" id="KW-1185">Reference proteome</keyword>
<gene>
    <name evidence="1" type="ORF">NA56DRAFT_699259</name>
</gene>
<name>A0A2J6QGE2_9HELO</name>
<evidence type="ECO:0000313" key="1">
    <source>
        <dbReference type="EMBL" id="PMD25335.1"/>
    </source>
</evidence>
<accession>A0A2J6QGE2</accession>
<dbReference type="PANTHER" id="PTHR24148:SF73">
    <property type="entry name" value="HET DOMAIN PROTEIN (AFU_ORTHOLOGUE AFUA_8G01020)"/>
    <property type="match status" value="1"/>
</dbReference>
<evidence type="ECO:0000313" key="2">
    <source>
        <dbReference type="Proteomes" id="UP000235672"/>
    </source>
</evidence>
<dbReference type="PANTHER" id="PTHR24148">
    <property type="entry name" value="ANKYRIN REPEAT DOMAIN-CONTAINING PROTEIN 39 HOMOLOG-RELATED"/>
    <property type="match status" value="1"/>
</dbReference>
<protein>
    <submittedName>
        <fullName evidence="1">Uncharacterized protein</fullName>
    </submittedName>
</protein>
<sequence>MSETIPEADTYFKYAPFDPGVPGIRLLTILPDKFQDPLRCTLTHYHWDPETGQALTRKQDPFPSTAHDQLQGEKQIASKSDALAYVALSYVWGPATHVEEVMLNGRPIGVAANLWLALNYLRMHCLLRDNGL</sequence>
<reference evidence="1 2" key="1">
    <citation type="submission" date="2016-05" db="EMBL/GenBank/DDBJ databases">
        <title>A degradative enzymes factory behind the ericoid mycorrhizal symbiosis.</title>
        <authorList>
            <consortium name="DOE Joint Genome Institute"/>
            <person name="Martino E."/>
            <person name="Morin E."/>
            <person name="Grelet G."/>
            <person name="Kuo A."/>
            <person name="Kohler A."/>
            <person name="Daghino S."/>
            <person name="Barry K."/>
            <person name="Choi C."/>
            <person name="Cichocki N."/>
            <person name="Clum A."/>
            <person name="Copeland A."/>
            <person name="Hainaut M."/>
            <person name="Haridas S."/>
            <person name="Labutti K."/>
            <person name="Lindquist E."/>
            <person name="Lipzen A."/>
            <person name="Khouja H.-R."/>
            <person name="Murat C."/>
            <person name="Ohm R."/>
            <person name="Olson A."/>
            <person name="Spatafora J."/>
            <person name="Veneault-Fourrey C."/>
            <person name="Henrissat B."/>
            <person name="Grigoriev I."/>
            <person name="Martin F."/>
            <person name="Perotto S."/>
        </authorList>
    </citation>
    <scope>NUCLEOTIDE SEQUENCE [LARGE SCALE GENOMIC DNA]</scope>
    <source>
        <strain evidence="1 2">UAMH 7357</strain>
    </source>
</reference>
<proteinExistence type="predicted"/>
<organism evidence="1 2">
    <name type="scientific">Hyaloscypha hepaticicola</name>
    <dbReference type="NCBI Taxonomy" id="2082293"/>
    <lineage>
        <taxon>Eukaryota</taxon>
        <taxon>Fungi</taxon>
        <taxon>Dikarya</taxon>
        <taxon>Ascomycota</taxon>
        <taxon>Pezizomycotina</taxon>
        <taxon>Leotiomycetes</taxon>
        <taxon>Helotiales</taxon>
        <taxon>Hyaloscyphaceae</taxon>
        <taxon>Hyaloscypha</taxon>
    </lineage>
</organism>
<dbReference type="EMBL" id="KZ613470">
    <property type="protein sequence ID" value="PMD25335.1"/>
    <property type="molecule type" value="Genomic_DNA"/>
</dbReference>
<dbReference type="AlphaFoldDB" id="A0A2J6QGE2"/>
<dbReference type="Proteomes" id="UP000235672">
    <property type="component" value="Unassembled WGS sequence"/>
</dbReference>
<dbReference type="InterPro" id="IPR052895">
    <property type="entry name" value="HetReg/Transcr_Mod"/>
</dbReference>